<reference evidence="1 2" key="1">
    <citation type="submission" date="2018-10" db="EMBL/GenBank/DDBJ databases">
        <title>Draft genome sequence of the microsporidian Tubulinosema ratisbonensis.</title>
        <authorList>
            <person name="Polonais V."/>
            <person name="Peyretaillade E."/>
            <person name="Niehus S."/>
            <person name="Wawrzyniak I."/>
            <person name="Franchet A."/>
            <person name="Gaspin C."/>
            <person name="Reichstadt M."/>
            <person name="Belser C."/>
            <person name="Labadie K."/>
            <person name="Delbac F."/>
            <person name="Ferrandon D."/>
        </authorList>
    </citation>
    <scope>NUCLEOTIDE SEQUENCE [LARGE SCALE GENOMIC DNA]</scope>
    <source>
        <strain evidence="1 2">Franzen</strain>
    </source>
</reference>
<dbReference type="Proteomes" id="UP000282876">
    <property type="component" value="Unassembled WGS sequence"/>
</dbReference>
<evidence type="ECO:0000313" key="2">
    <source>
        <dbReference type="Proteomes" id="UP000282876"/>
    </source>
</evidence>
<comment type="caution">
    <text evidence="1">The sequence shown here is derived from an EMBL/GenBank/DDBJ whole genome shotgun (WGS) entry which is preliminary data.</text>
</comment>
<name>A0A437AKC0_9MICR</name>
<evidence type="ECO:0000313" key="1">
    <source>
        <dbReference type="EMBL" id="RVD91569.1"/>
    </source>
</evidence>
<dbReference type="EMBL" id="RCSS01000481">
    <property type="protein sequence ID" value="RVD91569.1"/>
    <property type="molecule type" value="Genomic_DNA"/>
</dbReference>
<keyword evidence="2" id="KW-1185">Reference proteome</keyword>
<dbReference type="AlphaFoldDB" id="A0A437AKC0"/>
<accession>A0A437AKC0</accession>
<organism evidence="1 2">
    <name type="scientific">Tubulinosema ratisbonensis</name>
    <dbReference type="NCBI Taxonomy" id="291195"/>
    <lineage>
        <taxon>Eukaryota</taxon>
        <taxon>Fungi</taxon>
        <taxon>Fungi incertae sedis</taxon>
        <taxon>Microsporidia</taxon>
        <taxon>Tubulinosematoidea</taxon>
        <taxon>Tubulinosematidae</taxon>
        <taxon>Tubulinosema</taxon>
    </lineage>
</organism>
<protein>
    <submittedName>
        <fullName evidence="1">Uncharacterized protein</fullName>
    </submittedName>
</protein>
<dbReference type="VEuPathDB" id="MicrosporidiaDB:TUBRATIS_19840"/>
<proteinExistence type="predicted"/>
<gene>
    <name evidence="1" type="ORF">TUBRATIS_19840</name>
</gene>
<sequence>MHELLERAKKCELAEEQLNLVLLNNFEEYMCQLKQNNFLSFVYLKNNANSLIYNHKIEQIISNPNFINLLYTCNDLCYRQLLSFYEKISIFCDNLFLFLDYENVKSFELLTYLTKK</sequence>